<dbReference type="InterPro" id="IPR029045">
    <property type="entry name" value="ClpP/crotonase-like_dom_sf"/>
</dbReference>
<dbReference type="PANTHER" id="PTHR11941">
    <property type="entry name" value="ENOYL-COA HYDRATASE-RELATED"/>
    <property type="match status" value="1"/>
</dbReference>
<dbReference type="InterPro" id="IPR001753">
    <property type="entry name" value="Enoyl-CoA_hydra/iso"/>
</dbReference>
<dbReference type="PROSITE" id="PS00166">
    <property type="entry name" value="ENOYL_COA_HYDRATASE"/>
    <property type="match status" value="1"/>
</dbReference>
<dbReference type="GO" id="GO:0006635">
    <property type="term" value="P:fatty acid beta-oxidation"/>
    <property type="evidence" value="ECO:0007669"/>
    <property type="project" value="TreeGrafter"/>
</dbReference>
<evidence type="ECO:0000313" key="3">
    <source>
        <dbReference type="EMBL" id="KDQ57235.1"/>
    </source>
</evidence>
<protein>
    <recommendedName>
        <fullName evidence="5">Enoyl-CoA hydratase</fullName>
    </recommendedName>
</protein>
<dbReference type="GO" id="GO:0005777">
    <property type="term" value="C:peroxisome"/>
    <property type="evidence" value="ECO:0007669"/>
    <property type="project" value="TreeGrafter"/>
</dbReference>
<dbReference type="Pfam" id="PF00378">
    <property type="entry name" value="ECH_1"/>
    <property type="match status" value="1"/>
</dbReference>
<dbReference type="STRING" id="933084.A0A067PTR3"/>
<comment type="similarity">
    <text evidence="1 2">Belongs to the enoyl-CoA hydratase/isomerase family.</text>
</comment>
<dbReference type="HOGENOM" id="CLU_009834_3_1_1"/>
<dbReference type="EMBL" id="KL197720">
    <property type="protein sequence ID" value="KDQ57235.1"/>
    <property type="molecule type" value="Genomic_DNA"/>
</dbReference>
<dbReference type="Proteomes" id="UP000027265">
    <property type="component" value="Unassembled WGS sequence"/>
</dbReference>
<dbReference type="InParanoid" id="A0A067PTR3"/>
<evidence type="ECO:0000256" key="1">
    <source>
        <dbReference type="ARBA" id="ARBA00005254"/>
    </source>
</evidence>
<accession>A0A067PTR3</accession>
<evidence type="ECO:0008006" key="5">
    <source>
        <dbReference type="Google" id="ProtNLM"/>
    </source>
</evidence>
<dbReference type="PANTHER" id="PTHR11941:SF75">
    <property type="entry name" value="ENOYL-COA HYDRATASE_ISOMERASE FAMILY PROTEIN"/>
    <property type="match status" value="1"/>
</dbReference>
<proteinExistence type="inferred from homology"/>
<gene>
    <name evidence="3" type="ORF">JAAARDRAFT_70164</name>
</gene>
<dbReference type="SUPFAM" id="SSF52096">
    <property type="entry name" value="ClpP/crotonase"/>
    <property type="match status" value="1"/>
</dbReference>
<evidence type="ECO:0000256" key="2">
    <source>
        <dbReference type="RuleBase" id="RU003707"/>
    </source>
</evidence>
<dbReference type="InterPro" id="IPR018376">
    <property type="entry name" value="Enoyl-CoA_hyd/isom_CS"/>
</dbReference>
<sequence>MSYPLSLPTTQPLITVTHPSPTTWIIELHNGEDSRLTTTLIDQGLKPALDAVEKHWRNDRTKAMAAADKNGGKGALIIVGKRNQSKFFSNGLDYDSIKNDANFFTLTFNPLLKRVLSFPIPTIAAINGHCFAAGMILSLACDYRIMTDGSKRNTWMSMNEVFFGAPWPLSFASLLRAKIGDARLHRKIALEGHRFTPAEALEVGLVDSIVKGDTAAILEKAQEVADRVCGNASAGVWGLIKHDLYRDAMDGCDRELRHVTERMYDAAAKARL</sequence>
<dbReference type="OrthoDB" id="1696280at2759"/>
<dbReference type="CDD" id="cd06558">
    <property type="entry name" value="crotonase-like"/>
    <property type="match status" value="1"/>
</dbReference>
<evidence type="ECO:0000313" key="4">
    <source>
        <dbReference type="Proteomes" id="UP000027265"/>
    </source>
</evidence>
<keyword evidence="4" id="KW-1185">Reference proteome</keyword>
<reference evidence="4" key="1">
    <citation type="journal article" date="2014" name="Proc. Natl. Acad. Sci. U.S.A.">
        <title>Extensive sampling of basidiomycete genomes demonstrates inadequacy of the white-rot/brown-rot paradigm for wood decay fungi.</title>
        <authorList>
            <person name="Riley R."/>
            <person name="Salamov A.A."/>
            <person name="Brown D.W."/>
            <person name="Nagy L.G."/>
            <person name="Floudas D."/>
            <person name="Held B.W."/>
            <person name="Levasseur A."/>
            <person name="Lombard V."/>
            <person name="Morin E."/>
            <person name="Otillar R."/>
            <person name="Lindquist E.A."/>
            <person name="Sun H."/>
            <person name="LaButti K.M."/>
            <person name="Schmutz J."/>
            <person name="Jabbour D."/>
            <person name="Luo H."/>
            <person name="Baker S.E."/>
            <person name="Pisabarro A.G."/>
            <person name="Walton J.D."/>
            <person name="Blanchette R.A."/>
            <person name="Henrissat B."/>
            <person name="Martin F."/>
            <person name="Cullen D."/>
            <person name="Hibbett D.S."/>
            <person name="Grigoriev I.V."/>
        </authorList>
    </citation>
    <scope>NUCLEOTIDE SEQUENCE [LARGE SCALE GENOMIC DNA]</scope>
    <source>
        <strain evidence="4">MUCL 33604</strain>
    </source>
</reference>
<dbReference type="AlphaFoldDB" id="A0A067PTR3"/>
<organism evidence="3 4">
    <name type="scientific">Jaapia argillacea MUCL 33604</name>
    <dbReference type="NCBI Taxonomy" id="933084"/>
    <lineage>
        <taxon>Eukaryota</taxon>
        <taxon>Fungi</taxon>
        <taxon>Dikarya</taxon>
        <taxon>Basidiomycota</taxon>
        <taxon>Agaricomycotina</taxon>
        <taxon>Agaricomycetes</taxon>
        <taxon>Agaricomycetidae</taxon>
        <taxon>Jaapiales</taxon>
        <taxon>Jaapiaceae</taxon>
        <taxon>Jaapia</taxon>
    </lineage>
</organism>
<dbReference type="GO" id="GO:0004165">
    <property type="term" value="F:delta(3)-delta(2)-enoyl-CoA isomerase activity"/>
    <property type="evidence" value="ECO:0007669"/>
    <property type="project" value="TreeGrafter"/>
</dbReference>
<dbReference type="Gene3D" id="3.90.226.10">
    <property type="entry name" value="2-enoyl-CoA Hydratase, Chain A, domain 1"/>
    <property type="match status" value="1"/>
</dbReference>
<name>A0A067PTR3_9AGAM</name>